<proteinExistence type="predicted"/>
<dbReference type="InterPro" id="IPR018976">
    <property type="entry name" value="Imelysin-like"/>
</dbReference>
<keyword evidence="2 3" id="KW-0732">Signal</keyword>
<dbReference type="EMBL" id="JACHVA010000083">
    <property type="protein sequence ID" value="MBC2602256.1"/>
    <property type="molecule type" value="Genomic_DNA"/>
</dbReference>
<evidence type="ECO:0000313" key="6">
    <source>
        <dbReference type="Proteomes" id="UP000525652"/>
    </source>
</evidence>
<feature type="chain" id="PRO_5031083825" evidence="3">
    <location>
        <begin position="21"/>
        <end position="383"/>
    </location>
</feature>
<reference evidence="5 6" key="1">
    <citation type="submission" date="2020-07" db="EMBL/GenBank/DDBJ databases">
        <authorList>
            <person name="Feng X."/>
        </authorList>
    </citation>
    <scope>NUCLEOTIDE SEQUENCE [LARGE SCALE GENOMIC DNA]</scope>
    <source>
        <strain evidence="5 6">JCM14086</strain>
    </source>
</reference>
<dbReference type="GO" id="GO:0030313">
    <property type="term" value="C:cell envelope"/>
    <property type="evidence" value="ECO:0007669"/>
    <property type="project" value="UniProtKB-SubCell"/>
</dbReference>
<evidence type="ECO:0000256" key="1">
    <source>
        <dbReference type="ARBA" id="ARBA00004196"/>
    </source>
</evidence>
<dbReference type="Pfam" id="PF09375">
    <property type="entry name" value="Peptidase_M75"/>
    <property type="match status" value="1"/>
</dbReference>
<dbReference type="CDD" id="cd14657">
    <property type="entry name" value="Imelysin_IrpA-like"/>
    <property type="match status" value="1"/>
</dbReference>
<gene>
    <name evidence="5" type="ORF">H5P30_10750</name>
</gene>
<feature type="signal peptide" evidence="3">
    <location>
        <begin position="1"/>
        <end position="20"/>
    </location>
</feature>
<feature type="domain" description="Imelysin-like" evidence="4">
    <location>
        <begin position="40"/>
        <end position="366"/>
    </location>
</feature>
<evidence type="ECO:0000259" key="4">
    <source>
        <dbReference type="Pfam" id="PF09375"/>
    </source>
</evidence>
<organism evidence="5 6">
    <name type="scientific">Puniceicoccus vermicola</name>
    <dbReference type="NCBI Taxonomy" id="388746"/>
    <lineage>
        <taxon>Bacteria</taxon>
        <taxon>Pseudomonadati</taxon>
        <taxon>Verrucomicrobiota</taxon>
        <taxon>Opitutia</taxon>
        <taxon>Puniceicoccales</taxon>
        <taxon>Puniceicoccaceae</taxon>
        <taxon>Puniceicoccus</taxon>
    </lineage>
</organism>
<evidence type="ECO:0000313" key="5">
    <source>
        <dbReference type="EMBL" id="MBC2602256.1"/>
    </source>
</evidence>
<accession>A0A7X1E4L1</accession>
<comment type="subcellular location">
    <subcellularLocation>
        <location evidence="1">Cell envelope</location>
    </subcellularLocation>
</comment>
<dbReference type="AlphaFoldDB" id="A0A7X1E4L1"/>
<name>A0A7X1E4L1_9BACT</name>
<evidence type="ECO:0000256" key="3">
    <source>
        <dbReference type="SAM" id="SignalP"/>
    </source>
</evidence>
<evidence type="ECO:0000256" key="2">
    <source>
        <dbReference type="ARBA" id="ARBA00022729"/>
    </source>
</evidence>
<protein>
    <submittedName>
        <fullName evidence="5">Iron-regulated protein</fullName>
    </submittedName>
</protein>
<comment type="caution">
    <text evidence="5">The sequence shown here is derived from an EMBL/GenBank/DDBJ whole genome shotgun (WGS) entry which is preliminary data.</text>
</comment>
<dbReference type="RefSeq" id="WP_185692953.1">
    <property type="nucleotide sequence ID" value="NZ_JACHVA010000083.1"/>
</dbReference>
<sequence length="383" mass="41626">MKLSLTKISLLLAFATPAMADQPSEELKKSVVENYADIVHANYADSLASAELLQGAIANLAENPTEESLSQAKALWLFARNSYGESEVYRFYEGPIDSEEDGPEGLLNAWPMDESYIDSVEGLPESGIIHNESDFPEITPELLAELNEKDGETNISSGWHAIEFLLWGQDFTDGGAGERPLSDFTSDDFAGRRLAYLQAAADLLVQHLSDLEAAWQPDADNYRAEFIAAPADESIRNILQGIGMMSGFELSGERILVALETQAQEDEHSCFSDNTHKDVLANAQGALNVYEGRYFSRLDRSLTDGPGIRDLAAAMDPEVAEEIGAQIETSVALAATVPAPFDQAILQENGRASLQILVDSLFTQAAMIQELASEMGLSIAIVE</sequence>
<dbReference type="Gene3D" id="1.20.1420.20">
    <property type="entry name" value="M75 peptidase, HXXE motif"/>
    <property type="match status" value="1"/>
</dbReference>
<keyword evidence="6" id="KW-1185">Reference proteome</keyword>
<dbReference type="InterPro" id="IPR038352">
    <property type="entry name" value="Imelysin_sf"/>
</dbReference>
<dbReference type="Proteomes" id="UP000525652">
    <property type="component" value="Unassembled WGS sequence"/>
</dbReference>